<keyword evidence="1" id="KW-0812">Transmembrane</keyword>
<dbReference type="EMBL" id="CVLB01000001">
    <property type="protein sequence ID" value="CRF33982.1"/>
    <property type="molecule type" value="Genomic_DNA"/>
</dbReference>
<protein>
    <submittedName>
        <fullName evidence="2">Sodium:glutamate symporter</fullName>
    </submittedName>
</protein>
<dbReference type="Pfam" id="PF03616">
    <property type="entry name" value="Glt_symporter"/>
    <property type="match status" value="1"/>
</dbReference>
<dbReference type="PANTHER" id="PTHR36178:SF1">
    <property type="entry name" value="SODIUM_GLUTAMATE SYMPORTER"/>
    <property type="match status" value="1"/>
</dbReference>
<feature type="transmembrane region" description="Helical" evidence="1">
    <location>
        <begin position="387"/>
        <end position="407"/>
    </location>
</feature>
<sequence length="477" mass="52454">MTSKLLTELLQSLSLLSVLLLIGVFLRAKIKLFQKLYLPASVIGGFIGLLISPEILGKFSNYSISLEWVKTYSLLPGILSIPIFAAIPLGMFLNETKSIKSLYPTKVLIAFGIFQCASMFQSAIGYTTNILFTKINPDINMYRTFGYELSAGFAGGHGLAAATGKLLEGFGIPQWEIAQGVALTTATIGLVGGMIFGIIFINIAVRKNKTNVIKRIVNENYDNQNINKIDRNMEVGYNNDISKQASLGRETFLSSSIETITFHLAVIFAVCGIAFIVLNFIKKLKVPGLDVLPVWTYSMIIMFALNMIIKKLKLSWMVDAKVKAKIIGTLSDFAIVSAITSLPIKAIIHYIAPIIVMCIAGFVFTYLIVFIFNNMLFKDDYAFERAIISWGTLTGVLITGMTLLKICDPEYKSPALTEFSLGFSLMSVTGLLVVPILNTVLAVGSTWDNLITALITSAIYLIIAFAVYFIHKKSVKQ</sequence>
<keyword evidence="3" id="KW-1185">Reference proteome</keyword>
<feature type="transmembrane region" description="Helical" evidence="1">
    <location>
        <begin position="72"/>
        <end position="93"/>
    </location>
</feature>
<evidence type="ECO:0000313" key="2">
    <source>
        <dbReference type="EMBL" id="CRF33982.1"/>
    </source>
</evidence>
<dbReference type="PANTHER" id="PTHR36178">
    <property type="entry name" value="SLR0625 PROTEIN"/>
    <property type="match status" value="1"/>
</dbReference>
<dbReference type="InterPro" id="IPR004445">
    <property type="entry name" value="GltS"/>
</dbReference>
<feature type="transmembrane region" description="Helical" evidence="1">
    <location>
        <begin position="105"/>
        <end position="124"/>
    </location>
</feature>
<organism evidence="2 3">
    <name type="scientific">Brachyspira suanatina</name>
    <dbReference type="NCBI Taxonomy" id="381802"/>
    <lineage>
        <taxon>Bacteria</taxon>
        <taxon>Pseudomonadati</taxon>
        <taxon>Spirochaetota</taxon>
        <taxon>Spirochaetia</taxon>
        <taxon>Brachyspirales</taxon>
        <taxon>Brachyspiraceae</taxon>
        <taxon>Brachyspira</taxon>
    </lineage>
</organism>
<feature type="transmembrane region" description="Helical" evidence="1">
    <location>
        <begin position="12"/>
        <end position="29"/>
    </location>
</feature>
<feature type="transmembrane region" description="Helical" evidence="1">
    <location>
        <begin position="260"/>
        <end position="280"/>
    </location>
</feature>
<feature type="transmembrane region" description="Helical" evidence="1">
    <location>
        <begin position="347"/>
        <end position="372"/>
    </location>
</feature>
<keyword evidence="1" id="KW-1133">Transmembrane helix</keyword>
<feature type="transmembrane region" description="Helical" evidence="1">
    <location>
        <begin position="292"/>
        <end position="309"/>
    </location>
</feature>
<accession>A0A0G4K806</accession>
<keyword evidence="1" id="KW-0472">Membrane</keyword>
<dbReference type="RefSeq" id="WP_048594971.1">
    <property type="nucleotide sequence ID" value="NZ_CVLB01000001.1"/>
</dbReference>
<dbReference type="OrthoDB" id="9801557at2"/>
<dbReference type="GO" id="GO:0016020">
    <property type="term" value="C:membrane"/>
    <property type="evidence" value="ECO:0007669"/>
    <property type="project" value="InterPro"/>
</dbReference>
<dbReference type="AlphaFoldDB" id="A0A0G4K806"/>
<name>A0A0G4K806_9SPIR</name>
<feature type="transmembrane region" description="Helical" evidence="1">
    <location>
        <begin position="36"/>
        <end position="52"/>
    </location>
</feature>
<reference evidence="3" key="1">
    <citation type="submission" date="2015-04" db="EMBL/GenBank/DDBJ databases">
        <authorList>
            <person name="Mushtaq Mamoona"/>
        </authorList>
    </citation>
    <scope>NUCLEOTIDE SEQUENCE [LARGE SCALE GENOMIC DNA]</scope>
    <source>
        <strain evidence="3">AN4859/03</strain>
    </source>
</reference>
<gene>
    <name evidence="2" type="ORF">BRSU_1796</name>
</gene>
<dbReference type="Proteomes" id="UP000043763">
    <property type="component" value="Unassembled WGS sequence"/>
</dbReference>
<dbReference type="GO" id="GO:0015813">
    <property type="term" value="P:L-glutamate transmembrane transport"/>
    <property type="evidence" value="ECO:0007669"/>
    <property type="project" value="InterPro"/>
</dbReference>
<proteinExistence type="predicted"/>
<feature type="transmembrane region" description="Helical" evidence="1">
    <location>
        <begin position="419"/>
        <end position="444"/>
    </location>
</feature>
<evidence type="ECO:0000313" key="3">
    <source>
        <dbReference type="Proteomes" id="UP000043763"/>
    </source>
</evidence>
<feature type="transmembrane region" description="Helical" evidence="1">
    <location>
        <begin position="177"/>
        <end position="205"/>
    </location>
</feature>
<feature type="transmembrane region" description="Helical" evidence="1">
    <location>
        <begin position="450"/>
        <end position="470"/>
    </location>
</feature>
<dbReference type="GO" id="GO:0015501">
    <property type="term" value="F:glutamate:sodium symporter activity"/>
    <property type="evidence" value="ECO:0007669"/>
    <property type="project" value="InterPro"/>
</dbReference>
<evidence type="ECO:0000256" key="1">
    <source>
        <dbReference type="SAM" id="Phobius"/>
    </source>
</evidence>